<evidence type="ECO:0000313" key="5">
    <source>
        <dbReference type="EMBL" id="TRY14305.1"/>
    </source>
</evidence>
<feature type="active site" description="Proton donor/acceptor" evidence="2">
    <location>
        <position position="361"/>
    </location>
</feature>
<gene>
    <name evidence="5" type="ORF">FN961_10775</name>
</gene>
<dbReference type="OrthoDB" id="6221272at2"/>
<dbReference type="InterPro" id="IPR000834">
    <property type="entry name" value="Peptidase_M14"/>
</dbReference>
<dbReference type="RefSeq" id="WP_144040190.1">
    <property type="nucleotide sequence ID" value="NZ_BMPL01000010.1"/>
</dbReference>
<sequence length="393" mass="44902">MLFPYKLVTIAFYTALPLLFFTACQSASTATDNRCQFDNVKFDTDFSTSRLDRCQQLSETRFLLTLSPENTPINDSAWYAFKLVTESPQEVDIVMEVEGGKHRYLPKVSRDGEGWSLKEYTLRNQQLKMHFAATDQPIWVAGQEIIDNQDYLDWGEALLAQGKASHEQLGLSTEQRPIMKLEATRGKEAKEWLLVLGRQHPPELTGAMALFPFSEVLLSNTQLAKQFRQRFNIVIIPNLNPDGVEVGNWRHNANGVDLNRDWGKFEQAETRVVASYLERLVTSGDKIHFAVDFHSTRKDIFYTMPKDYGLQNPQMAAHWLDDLDSQYAAFKVIQQPGNNPDIGVFKQYIADKYRVHAITYEMGDNTDRRFIDNLAINAANSLMQTMLASKPVE</sequence>
<evidence type="ECO:0000256" key="3">
    <source>
        <dbReference type="SAM" id="SignalP"/>
    </source>
</evidence>
<protein>
    <submittedName>
        <fullName evidence="5">Zinc carboxypeptidase</fullName>
    </submittedName>
</protein>
<feature type="signal peptide" evidence="3">
    <location>
        <begin position="1"/>
        <end position="26"/>
    </location>
</feature>
<organism evidence="5 6">
    <name type="scientific">Shewanella hanedai</name>
    <name type="common">Alteromonas hanedai</name>
    <dbReference type="NCBI Taxonomy" id="25"/>
    <lineage>
        <taxon>Bacteria</taxon>
        <taxon>Pseudomonadati</taxon>
        <taxon>Pseudomonadota</taxon>
        <taxon>Gammaproteobacteria</taxon>
        <taxon>Alteromonadales</taxon>
        <taxon>Shewanellaceae</taxon>
        <taxon>Shewanella</taxon>
    </lineage>
</organism>
<evidence type="ECO:0000256" key="2">
    <source>
        <dbReference type="PROSITE-ProRule" id="PRU01379"/>
    </source>
</evidence>
<keyword evidence="5" id="KW-0121">Carboxypeptidase</keyword>
<name>A0A553JPD0_SHEHA</name>
<dbReference type="PANTHER" id="PTHR12756:SF11">
    <property type="entry name" value="CYTOSOLIC CARBOXYPEPTIDASE 1"/>
    <property type="match status" value="1"/>
</dbReference>
<evidence type="ECO:0000256" key="1">
    <source>
        <dbReference type="ARBA" id="ARBA00001947"/>
    </source>
</evidence>
<dbReference type="AlphaFoldDB" id="A0A553JPD0"/>
<dbReference type="PANTHER" id="PTHR12756">
    <property type="entry name" value="CYTOSOLIC CARBOXYPEPTIDASE"/>
    <property type="match status" value="1"/>
</dbReference>
<accession>A0A553JPD0</accession>
<dbReference type="EMBL" id="VKGK01000011">
    <property type="protein sequence ID" value="TRY14305.1"/>
    <property type="molecule type" value="Genomic_DNA"/>
</dbReference>
<feature type="chain" id="PRO_5022041920" evidence="3">
    <location>
        <begin position="27"/>
        <end position="393"/>
    </location>
</feature>
<evidence type="ECO:0000313" key="6">
    <source>
        <dbReference type="Proteomes" id="UP000318126"/>
    </source>
</evidence>
<dbReference type="GO" id="GO:0006508">
    <property type="term" value="P:proteolysis"/>
    <property type="evidence" value="ECO:0007669"/>
    <property type="project" value="InterPro"/>
</dbReference>
<keyword evidence="6" id="KW-1185">Reference proteome</keyword>
<dbReference type="Proteomes" id="UP000318126">
    <property type="component" value="Unassembled WGS sequence"/>
</dbReference>
<dbReference type="SMART" id="SM00631">
    <property type="entry name" value="Zn_pept"/>
    <property type="match status" value="1"/>
</dbReference>
<evidence type="ECO:0000259" key="4">
    <source>
        <dbReference type="PROSITE" id="PS52035"/>
    </source>
</evidence>
<feature type="domain" description="Peptidase M14" evidence="4">
    <location>
        <begin position="144"/>
        <end position="389"/>
    </location>
</feature>
<comment type="similarity">
    <text evidence="2">Belongs to the peptidase M14 family.</text>
</comment>
<keyword evidence="3" id="KW-0732">Signal</keyword>
<dbReference type="PROSITE" id="PS51257">
    <property type="entry name" value="PROKAR_LIPOPROTEIN"/>
    <property type="match status" value="1"/>
</dbReference>
<comment type="caution">
    <text evidence="5">The sequence shown here is derived from an EMBL/GenBank/DDBJ whole genome shotgun (WGS) entry which is preliminary data.</text>
</comment>
<dbReference type="Gene3D" id="2.60.40.3120">
    <property type="match status" value="1"/>
</dbReference>
<dbReference type="Pfam" id="PF00246">
    <property type="entry name" value="Peptidase_M14"/>
    <property type="match status" value="1"/>
</dbReference>
<dbReference type="CDD" id="cd06237">
    <property type="entry name" value="M14_Nna1-like"/>
    <property type="match status" value="1"/>
</dbReference>
<dbReference type="GO" id="GO:0008270">
    <property type="term" value="F:zinc ion binding"/>
    <property type="evidence" value="ECO:0007669"/>
    <property type="project" value="InterPro"/>
</dbReference>
<dbReference type="InterPro" id="IPR050821">
    <property type="entry name" value="Cytosolic_carboxypeptidase"/>
</dbReference>
<dbReference type="GO" id="GO:0004181">
    <property type="term" value="F:metallocarboxypeptidase activity"/>
    <property type="evidence" value="ECO:0007669"/>
    <property type="project" value="InterPro"/>
</dbReference>
<dbReference type="Gene3D" id="3.40.630.10">
    <property type="entry name" value="Zn peptidases"/>
    <property type="match status" value="1"/>
</dbReference>
<dbReference type="SUPFAM" id="SSF53187">
    <property type="entry name" value="Zn-dependent exopeptidases"/>
    <property type="match status" value="1"/>
</dbReference>
<dbReference type="PROSITE" id="PS52035">
    <property type="entry name" value="PEPTIDASE_M14"/>
    <property type="match status" value="1"/>
</dbReference>
<comment type="cofactor">
    <cofactor evidence="1">
        <name>Zn(2+)</name>
        <dbReference type="ChEBI" id="CHEBI:29105"/>
    </cofactor>
</comment>
<reference evidence="6" key="1">
    <citation type="submission" date="2019-07" db="EMBL/GenBank/DDBJ databases">
        <title>Shewanella sp. YLB-08 draft genomic sequence.</title>
        <authorList>
            <person name="Yu L."/>
        </authorList>
    </citation>
    <scope>NUCLEOTIDE SEQUENCE [LARGE SCALE GENOMIC DNA]</scope>
    <source>
        <strain evidence="6">JCM 20706</strain>
    </source>
</reference>
<keyword evidence="5" id="KW-0378">Hydrolase</keyword>
<keyword evidence="5" id="KW-0645">Protease</keyword>
<proteinExistence type="inferred from homology"/>